<gene>
    <name evidence="2" type="ORF">L228DRAFT_250684</name>
</gene>
<keyword evidence="1" id="KW-0812">Transmembrane</keyword>
<keyword evidence="1" id="KW-0472">Membrane</keyword>
<dbReference type="GeneID" id="28898527"/>
<proteinExistence type="predicted"/>
<dbReference type="Proteomes" id="UP000076632">
    <property type="component" value="Unassembled WGS sequence"/>
</dbReference>
<dbReference type="InParanoid" id="A0A164ZWV9"/>
<dbReference type="PROSITE" id="PS51257">
    <property type="entry name" value="PROKAR_LIPOPROTEIN"/>
    <property type="match status" value="1"/>
</dbReference>
<protein>
    <submittedName>
        <fullName evidence="2">Uncharacterized protein</fullName>
    </submittedName>
</protein>
<sequence>MTWATRLSIFSTHHLFLSCFFPFHLAYFLPLPFPFSFFFLFHLKLKAQVTLQRKYTAYGAAKSLRFNNNNNISKK</sequence>
<organism evidence="2 3">
    <name type="scientific">Xylona heveae (strain CBS 132557 / TC161)</name>
    <dbReference type="NCBI Taxonomy" id="1328760"/>
    <lineage>
        <taxon>Eukaryota</taxon>
        <taxon>Fungi</taxon>
        <taxon>Dikarya</taxon>
        <taxon>Ascomycota</taxon>
        <taxon>Pezizomycotina</taxon>
        <taxon>Xylonomycetes</taxon>
        <taxon>Xylonales</taxon>
        <taxon>Xylonaceae</taxon>
        <taxon>Xylona</taxon>
    </lineage>
</organism>
<dbReference type="RefSeq" id="XP_018185191.1">
    <property type="nucleotide sequence ID" value="XM_018333390.1"/>
</dbReference>
<evidence type="ECO:0000256" key="1">
    <source>
        <dbReference type="SAM" id="Phobius"/>
    </source>
</evidence>
<dbReference type="EMBL" id="KV407465">
    <property type="protein sequence ID" value="KZF19636.1"/>
    <property type="molecule type" value="Genomic_DNA"/>
</dbReference>
<evidence type="ECO:0000313" key="3">
    <source>
        <dbReference type="Proteomes" id="UP000076632"/>
    </source>
</evidence>
<evidence type="ECO:0000313" key="2">
    <source>
        <dbReference type="EMBL" id="KZF19636.1"/>
    </source>
</evidence>
<name>A0A164ZWV9_XYLHT</name>
<feature type="transmembrane region" description="Helical" evidence="1">
    <location>
        <begin position="20"/>
        <end position="43"/>
    </location>
</feature>
<keyword evidence="1" id="KW-1133">Transmembrane helix</keyword>
<keyword evidence="3" id="KW-1185">Reference proteome</keyword>
<reference evidence="2 3" key="1">
    <citation type="journal article" date="2016" name="Fungal Biol.">
        <title>The genome of Xylona heveae provides a window into fungal endophytism.</title>
        <authorList>
            <person name="Gazis R."/>
            <person name="Kuo A."/>
            <person name="Riley R."/>
            <person name="LaButti K."/>
            <person name="Lipzen A."/>
            <person name="Lin J."/>
            <person name="Amirebrahimi M."/>
            <person name="Hesse C.N."/>
            <person name="Spatafora J.W."/>
            <person name="Henrissat B."/>
            <person name="Hainaut M."/>
            <person name="Grigoriev I.V."/>
            <person name="Hibbett D.S."/>
        </authorList>
    </citation>
    <scope>NUCLEOTIDE SEQUENCE [LARGE SCALE GENOMIC DNA]</scope>
    <source>
        <strain evidence="2 3">TC161</strain>
    </source>
</reference>
<dbReference type="AlphaFoldDB" id="A0A164ZWV9"/>
<accession>A0A164ZWV9</accession>